<dbReference type="EMBL" id="JACHXU010000014">
    <property type="protein sequence ID" value="MBB3208175.1"/>
    <property type="molecule type" value="Genomic_DNA"/>
</dbReference>
<gene>
    <name evidence="1" type="ORF">FHS27_004002</name>
</gene>
<comment type="caution">
    <text evidence="1">The sequence shown here is derived from an EMBL/GenBank/DDBJ whole genome shotgun (WGS) entry which is preliminary data.</text>
</comment>
<evidence type="ECO:0008006" key="3">
    <source>
        <dbReference type="Google" id="ProtNLM"/>
    </source>
</evidence>
<dbReference type="SUPFAM" id="SSF102405">
    <property type="entry name" value="MCP/YpsA-like"/>
    <property type="match status" value="1"/>
</dbReference>
<dbReference type="AlphaFoldDB" id="A0A7W5E113"/>
<organism evidence="1 2">
    <name type="scientific">Aporhodopirellula rubra</name>
    <dbReference type="NCBI Taxonomy" id="980271"/>
    <lineage>
        <taxon>Bacteria</taxon>
        <taxon>Pseudomonadati</taxon>
        <taxon>Planctomycetota</taxon>
        <taxon>Planctomycetia</taxon>
        <taxon>Pirellulales</taxon>
        <taxon>Pirellulaceae</taxon>
        <taxon>Aporhodopirellula</taxon>
    </lineage>
</organism>
<evidence type="ECO:0000313" key="1">
    <source>
        <dbReference type="EMBL" id="MBB3208175.1"/>
    </source>
</evidence>
<dbReference type="Gene3D" id="3.40.50.450">
    <property type="match status" value="1"/>
</dbReference>
<name>A0A7W5E113_9BACT</name>
<dbReference type="RefSeq" id="WP_246420141.1">
    <property type="nucleotide sequence ID" value="NZ_JACHXU010000014.1"/>
</dbReference>
<protein>
    <recommendedName>
        <fullName evidence="3">Molybdenum carrier</fullName>
    </recommendedName>
</protein>
<dbReference type="InterPro" id="IPR024755">
    <property type="entry name" value="cpYpsA"/>
</dbReference>
<proteinExistence type="predicted"/>
<keyword evidence="2" id="KW-1185">Reference proteome</keyword>
<dbReference type="Pfam" id="PF12694">
    <property type="entry name" value="cpYpsA"/>
    <property type="match status" value="1"/>
</dbReference>
<dbReference type="Proteomes" id="UP000536179">
    <property type="component" value="Unassembled WGS sequence"/>
</dbReference>
<sequence length="202" mass="21799">MNRIGRGFRMLVAILTTFGGSLAIPRSRTRRYIVPMHSPDLFTGLNPAPERFVPDKIVSGGQTGVDRGALDAAMDLGIAHGGWCPAGRLAEDGRVPSEYQLDELESRFYPDRTEQNVIDSDATLLLYRGQISGGTKLTLRICRKAGKPSLSVSIVDASSAAEEIAVWLSEIRPAVLNVAGPRESNAAGIQAETRELLVRLLG</sequence>
<evidence type="ECO:0000313" key="2">
    <source>
        <dbReference type="Proteomes" id="UP000536179"/>
    </source>
</evidence>
<reference evidence="1 2" key="1">
    <citation type="submission" date="2020-08" db="EMBL/GenBank/DDBJ databases">
        <title>Genomic Encyclopedia of Type Strains, Phase III (KMG-III): the genomes of soil and plant-associated and newly described type strains.</title>
        <authorList>
            <person name="Whitman W."/>
        </authorList>
    </citation>
    <scope>NUCLEOTIDE SEQUENCE [LARGE SCALE GENOMIC DNA]</scope>
    <source>
        <strain evidence="1 2">CECT 8075</strain>
    </source>
</reference>
<accession>A0A7W5E113</accession>